<dbReference type="Gramene" id="EME26541">
    <property type="protein sequence ID" value="EME26541"/>
    <property type="gene ID" value="Gasu_58640"/>
</dbReference>
<dbReference type="FunFam" id="3.40.50.300:FF:002863">
    <property type="entry name" value="Pre-mRNA-splicing factor cwf11"/>
    <property type="match status" value="1"/>
</dbReference>
<dbReference type="InterPro" id="IPR032174">
    <property type="entry name" value="Aquarius_N"/>
</dbReference>
<name>M2VTL0_GALSU</name>
<dbReference type="Gene3D" id="3.40.50.300">
    <property type="entry name" value="P-loop containing nucleotide triphosphate hydrolases"/>
    <property type="match status" value="2"/>
</dbReference>
<reference evidence="7" key="1">
    <citation type="journal article" date="2013" name="Science">
        <title>Gene transfer from bacteria and archaea facilitated evolution of an extremophilic eukaryote.</title>
        <authorList>
            <person name="Schonknecht G."/>
            <person name="Chen W.H."/>
            <person name="Ternes C.M."/>
            <person name="Barbier G.G."/>
            <person name="Shrestha R.P."/>
            <person name="Stanke M."/>
            <person name="Brautigam A."/>
            <person name="Baker B.J."/>
            <person name="Banfield J.F."/>
            <person name="Garavito R.M."/>
            <person name="Carr K."/>
            <person name="Wilkerson C."/>
            <person name="Rensing S.A."/>
            <person name="Gagneul D."/>
            <person name="Dickenson N.E."/>
            <person name="Oesterhelt C."/>
            <person name="Lercher M.J."/>
            <person name="Weber A.P."/>
        </authorList>
    </citation>
    <scope>NUCLEOTIDE SEQUENCE [LARGE SCALE GENOMIC DNA]</scope>
    <source>
        <strain evidence="7">074W</strain>
    </source>
</reference>
<feature type="domain" description="DNA2/NAM7 helicase helicase" evidence="2">
    <location>
        <begin position="781"/>
        <end position="1088"/>
    </location>
</feature>
<dbReference type="GO" id="GO:0071013">
    <property type="term" value="C:catalytic step 2 spliceosome"/>
    <property type="evidence" value="ECO:0007669"/>
    <property type="project" value="TreeGrafter"/>
</dbReference>
<dbReference type="KEGG" id="gsl:Gasu_58640"/>
<keyword evidence="1" id="KW-0508">mRNA splicing</keyword>
<dbReference type="Pfam" id="PF13087">
    <property type="entry name" value="AAA_12"/>
    <property type="match status" value="1"/>
</dbReference>
<dbReference type="EMBL" id="KB454547">
    <property type="protein sequence ID" value="EME26541.1"/>
    <property type="molecule type" value="Genomic_DNA"/>
</dbReference>
<dbReference type="PIRSF" id="PIRSF038901">
    <property type="entry name" value="AQR_cwf11"/>
    <property type="match status" value="1"/>
</dbReference>
<dbReference type="CDD" id="cd18808">
    <property type="entry name" value="SF1_C_Upf1"/>
    <property type="match status" value="1"/>
</dbReference>
<dbReference type="STRING" id="130081.M2VTL0"/>
<dbReference type="InterPro" id="IPR045055">
    <property type="entry name" value="DNA2/NAM7-like"/>
</dbReference>
<evidence type="ECO:0000259" key="4">
    <source>
        <dbReference type="Pfam" id="PF16399"/>
    </source>
</evidence>
<dbReference type="GeneID" id="17085509"/>
<dbReference type="InterPro" id="IPR048966">
    <property type="entry name" value="Aquarius_b-barrel"/>
</dbReference>
<evidence type="ECO:0000256" key="1">
    <source>
        <dbReference type="PIRNR" id="PIRNR038901"/>
    </source>
</evidence>
<keyword evidence="1" id="KW-0507">mRNA processing</keyword>
<dbReference type="GO" id="GO:0004386">
    <property type="term" value="F:helicase activity"/>
    <property type="evidence" value="ECO:0007669"/>
    <property type="project" value="InterPro"/>
</dbReference>
<evidence type="ECO:0000259" key="2">
    <source>
        <dbReference type="Pfam" id="PF13086"/>
    </source>
</evidence>
<evidence type="ECO:0000313" key="7">
    <source>
        <dbReference type="Proteomes" id="UP000030680"/>
    </source>
</evidence>
<evidence type="ECO:0000259" key="5">
    <source>
        <dbReference type="Pfam" id="PF21143"/>
    </source>
</evidence>
<keyword evidence="6" id="KW-0378">Hydrolase</keyword>
<feature type="domain" description="RNA helicase aquarius N-terminal" evidence="4">
    <location>
        <begin position="7"/>
        <end position="389"/>
    </location>
</feature>
<dbReference type="Proteomes" id="UP000030680">
    <property type="component" value="Unassembled WGS sequence"/>
</dbReference>
<keyword evidence="6" id="KW-0540">Nuclease</keyword>
<dbReference type="GO" id="GO:0004519">
    <property type="term" value="F:endonuclease activity"/>
    <property type="evidence" value="ECO:0007669"/>
    <property type="project" value="UniProtKB-KW"/>
</dbReference>
<feature type="domain" description="DNA2/NAM7 helicase-like C-terminal" evidence="3">
    <location>
        <begin position="1096"/>
        <end position="1284"/>
    </location>
</feature>
<dbReference type="SUPFAM" id="SSF52540">
    <property type="entry name" value="P-loop containing nucleoside triphosphate hydrolases"/>
    <property type="match status" value="1"/>
</dbReference>
<dbReference type="Pfam" id="PF21143">
    <property type="entry name" value="Aquarius_N_2nd"/>
    <property type="match status" value="1"/>
</dbReference>
<evidence type="ECO:0000259" key="3">
    <source>
        <dbReference type="Pfam" id="PF13087"/>
    </source>
</evidence>
<dbReference type="InterPro" id="IPR047187">
    <property type="entry name" value="SF1_C_Upf1"/>
</dbReference>
<dbReference type="OMA" id="YRVWLDC"/>
<dbReference type="InterPro" id="IPR026300">
    <property type="entry name" value="CWF11_fam"/>
</dbReference>
<dbReference type="GO" id="GO:0003729">
    <property type="term" value="F:mRNA binding"/>
    <property type="evidence" value="ECO:0007669"/>
    <property type="project" value="TreeGrafter"/>
</dbReference>
<dbReference type="GO" id="GO:0000398">
    <property type="term" value="P:mRNA splicing, via spliceosome"/>
    <property type="evidence" value="ECO:0007669"/>
    <property type="project" value="InterPro"/>
</dbReference>
<dbReference type="InterPro" id="IPR041679">
    <property type="entry name" value="DNA2/NAM7-like_C"/>
</dbReference>
<organism evidence="6 7">
    <name type="scientific">Galdieria sulphuraria</name>
    <name type="common">Red alga</name>
    <dbReference type="NCBI Taxonomy" id="130081"/>
    <lineage>
        <taxon>Eukaryota</taxon>
        <taxon>Rhodophyta</taxon>
        <taxon>Bangiophyceae</taxon>
        <taxon>Galdieriales</taxon>
        <taxon>Galdieriaceae</taxon>
        <taxon>Galdieria</taxon>
    </lineage>
</organism>
<gene>
    <name evidence="6" type="ORF">Gasu_58640</name>
</gene>
<dbReference type="Pfam" id="PF13086">
    <property type="entry name" value="AAA_11"/>
    <property type="match status" value="1"/>
</dbReference>
<dbReference type="InterPro" id="IPR041677">
    <property type="entry name" value="DNA2/NAM7_AAA_11"/>
</dbReference>
<keyword evidence="6" id="KW-0255">Endonuclease</keyword>
<evidence type="ECO:0000313" key="6">
    <source>
        <dbReference type="EMBL" id="EME26541.1"/>
    </source>
</evidence>
<dbReference type="OrthoDB" id="1879at2759"/>
<comment type="similarity">
    <text evidence="1">Belongs to the CWF11 family.</text>
</comment>
<accession>M2VTL0</accession>
<dbReference type="Pfam" id="PF16399">
    <property type="entry name" value="Aquarius_N_1st"/>
    <property type="match status" value="1"/>
</dbReference>
<keyword evidence="1" id="KW-0539">Nucleus</keyword>
<keyword evidence="7" id="KW-1185">Reference proteome</keyword>
<sequence>MKQEEQLVQLAKKTWLEKQQPVVRDEKLVEYLFPFTRDTTSASILDNLEYLRLYLWPCYCLGSCSDLHVFSIVNMVCESHTVTENGWDWITDEEIFGSFFRHLLSIPTENCLDYYEQERRVFFLLLAFRRQDLSCLRKHTFPLISLSLFVHISPDTRSKQLERYPQLKKMWRKVEVKKQDCQQRGTAYIEADFIPYLARQVEKTLEAQIQIRQSESAIDSQQYVYPLRYLERILELFVELLWQLPTRRFFCVFLNDYQLDVSLKLLLRKHQDWDQLSNLQSFVDMLYFYKRFPIDNDNGEPLTREELLLEYHDKILSLQKWIFKHVPKLKELAVVGASQLTNTDYLSSQLYTLTEKQLIQLAIELECLPYRGENIQVDSSLLVACIVDQVSFYPWKYETFYNIASNPTEKDIWDDTLSSLEEELYLDEPLALPKLNLQYLSMGDFVLRHFTLFRMEAAYSIRQEMEDALERLNPCLGDMGRTQFRGWSRMMIPLNNLSIYERAPTRLDSEVPQYVKMDISYDLETISSSDKYRQEWDHIMGENDILFLLSIQKPMDGTEQKEQLGFIERYGIVAVRTFQVIGLVDIDGNEIPWMEKQSYLSKAVSTRRTIRGYLDATQFQMDQQELQGLYSMDSPDHFNLVMRRKPQENNFRGVLDTLKDVFLHYSSFIPKWLLDTLLGYGEWESSFECFHGKQINLEDTFISLSHMESCLKSMNIPSYSITKTGATCDDYWQWHFYSKDNDNHNNNNNNNMLHVEAVPFEKEYLGPYPIRKHNQVPFTVKQVEAILHGMKQGLSLIVGPPGTGKTDVAVQIISNLYHSFPEERILLVTHSNNALNDIFVKILQRDIDPKDILRLGHGEEELGLMDSFSREGRVNYMLQKRLDNLQQVQVLADSMLLPGDYGYSCENALLLYHTHILPLKREFFVQLDQIQEEESNASWIAQHFPFYKFFSQHYSDASSIFRGDSYQQDLQSAKGCFRYLDKLFEELEAFRALELLRNQKERGDYVLLKQAKIIAMTCTHASIRRKDYLEMGLKYDTFIMEESAQVLEVETFIPMILQKPDFGCNEPRLKRCILLGDHHQLPPVVKSRALAKYCNLQQSLYTRLLRLGASPIVLDVQGRARPSIADIYRWCYPHLKDLTTAMDDCSSFQLANPGFRFEYQWISVGDWQSESQPVPYFYQNLVEAEWIAAVYQYMRLLGYPREKISVLTTYKGQKELLKEVLQHRIAWNPSLGMPKTTTVDKYQGQQNDYILLSMVRTKHVGHIRDIRRWVVATSRARLGLYIFGYLPLFQQYPGEWKVGLELLSNRCHHELQLVTEERYGAITRKLNDIVVGPDRLVEISDCADMAKYIQQLVRSHPTWLPS</sequence>
<dbReference type="InterPro" id="IPR027417">
    <property type="entry name" value="P-loop_NTPase"/>
</dbReference>
<dbReference type="RefSeq" id="XP_005703061.1">
    <property type="nucleotide sequence ID" value="XM_005703004.1"/>
</dbReference>
<dbReference type="PANTHER" id="PTHR10887:SF5">
    <property type="entry name" value="RNA HELICASE AQUARIUS"/>
    <property type="match status" value="1"/>
</dbReference>
<protein>
    <submittedName>
        <fullName evidence="6">tRNA-splicing endonuclease positive effector-related protein</fullName>
    </submittedName>
</protein>
<feature type="domain" description="RNA helicase aquarius beta-barrel" evidence="5">
    <location>
        <begin position="479"/>
        <end position="644"/>
    </location>
</feature>
<dbReference type="eggNOG" id="KOG1806">
    <property type="taxonomic scope" value="Eukaryota"/>
</dbReference>
<comment type="subcellular location">
    <subcellularLocation>
        <location evidence="1">Nucleus</location>
    </subcellularLocation>
</comment>
<proteinExistence type="inferred from homology"/>
<dbReference type="PANTHER" id="PTHR10887">
    <property type="entry name" value="DNA2/NAM7 HELICASE FAMILY"/>
    <property type="match status" value="1"/>
</dbReference>
<dbReference type="CDD" id="cd17935">
    <property type="entry name" value="EEXXQc_AQR"/>
    <property type="match status" value="1"/>
</dbReference>